<protein>
    <recommendedName>
        <fullName evidence="4">DNA recombination and repair protein Rad51-like C-terminal domain-containing protein</fullName>
    </recommendedName>
</protein>
<dbReference type="EMBL" id="JACHGX010000013">
    <property type="protein sequence ID" value="MBB6090935.1"/>
    <property type="molecule type" value="Genomic_DNA"/>
</dbReference>
<evidence type="ECO:0008006" key="4">
    <source>
        <dbReference type="Google" id="ProtNLM"/>
    </source>
</evidence>
<name>A0A841HFS3_HALSI</name>
<feature type="compositionally biased region" description="Polar residues" evidence="1">
    <location>
        <begin position="17"/>
        <end position="36"/>
    </location>
</feature>
<dbReference type="GeneID" id="5955133"/>
<evidence type="ECO:0000313" key="3">
    <source>
        <dbReference type="Proteomes" id="UP000642919"/>
    </source>
</evidence>
<dbReference type="AlphaFoldDB" id="A0A841HFS3"/>
<gene>
    <name evidence="2" type="ORF">HNR49_002321</name>
</gene>
<dbReference type="RefSeq" id="WP_012289555.1">
    <property type="nucleotide sequence ID" value="NZ_JACHGX010000013.1"/>
</dbReference>
<comment type="caution">
    <text evidence="2">The sequence shown here is derived from an EMBL/GenBank/DDBJ whole genome shotgun (WGS) entry which is preliminary data.</text>
</comment>
<proteinExistence type="predicted"/>
<feature type="region of interest" description="Disordered" evidence="1">
    <location>
        <begin position="275"/>
        <end position="296"/>
    </location>
</feature>
<evidence type="ECO:0000256" key="1">
    <source>
        <dbReference type="SAM" id="MobiDB-lite"/>
    </source>
</evidence>
<dbReference type="Gene3D" id="3.40.50.300">
    <property type="entry name" value="P-loop containing nucleotide triphosphate hydrolases"/>
    <property type="match status" value="1"/>
</dbReference>
<dbReference type="Proteomes" id="UP000642919">
    <property type="component" value="Unassembled WGS sequence"/>
</dbReference>
<reference evidence="2" key="1">
    <citation type="submission" date="2020-08" db="EMBL/GenBank/DDBJ databases">
        <title>Genomic Encyclopedia of Type Strains, Phase IV (KMG-IV): sequencing the most valuable type-strain genomes for metagenomic binning, comparative biology and taxonomic classification.</title>
        <authorList>
            <person name="Goeker M."/>
        </authorList>
    </citation>
    <scope>NUCLEOTIDE SEQUENCE</scope>
    <source>
        <strain evidence="2">DSM 669</strain>
    </source>
</reference>
<sequence length="322" mass="34860">MSEGSPSRSRSTKSELAVNQPTRGADRNQQSLTGTADQPPDEFLFPSLDNGITLLDIEGGRGVPILQSLVLDHLLLSDGPAFWIDAHGHATTTSLARLTPSQRLLDRIHVARGFTAYQHYGALCDLPDAVNQHVQQATAADAVATHRERQSHEQETSPHTPSLIVVPALDAQYWDDDTLGEEHAQTLQARALARLSTYARGYDVPVLVTRTTANEFTAPIETTADHHLECEQTRMGPRFVGDEFETLVYPVDGGAYYQTTFAYWRKMLTARADQVGLQPASPPTPGDSGGTTDIGTGVMADGTSTTLTTNPLLDAWANTGGR</sequence>
<feature type="region of interest" description="Disordered" evidence="1">
    <location>
        <begin position="1"/>
        <end position="43"/>
    </location>
</feature>
<organism evidence="2 3">
    <name type="scientific">Halobacterium salinarum</name>
    <name type="common">Halobacterium halobium</name>
    <dbReference type="NCBI Taxonomy" id="2242"/>
    <lineage>
        <taxon>Archaea</taxon>
        <taxon>Methanobacteriati</taxon>
        <taxon>Methanobacteriota</taxon>
        <taxon>Stenosarchaea group</taxon>
        <taxon>Halobacteria</taxon>
        <taxon>Halobacteriales</taxon>
        <taxon>Halobacteriaceae</taxon>
        <taxon>Halobacterium</taxon>
    </lineage>
</organism>
<accession>A0A841HFS3</accession>
<evidence type="ECO:0000313" key="2">
    <source>
        <dbReference type="EMBL" id="MBB6090935.1"/>
    </source>
</evidence>
<dbReference type="InterPro" id="IPR027417">
    <property type="entry name" value="P-loop_NTPase"/>
</dbReference>